<dbReference type="SMART" id="SM00342">
    <property type="entry name" value="HTH_ARAC"/>
    <property type="match status" value="1"/>
</dbReference>
<accession>A0ABS7NLU2</accession>
<protein>
    <submittedName>
        <fullName evidence="5">GlxA family transcriptional regulator</fullName>
    </submittedName>
</protein>
<dbReference type="RefSeq" id="WP_222510085.1">
    <property type="nucleotide sequence ID" value="NZ_JAHVJA010000020.1"/>
</dbReference>
<dbReference type="InterPro" id="IPR002818">
    <property type="entry name" value="DJ-1/PfpI"/>
</dbReference>
<keyword evidence="6" id="KW-1185">Reference proteome</keyword>
<evidence type="ECO:0000259" key="4">
    <source>
        <dbReference type="PROSITE" id="PS01124"/>
    </source>
</evidence>
<dbReference type="SUPFAM" id="SSF52317">
    <property type="entry name" value="Class I glutamine amidotransferase-like"/>
    <property type="match status" value="1"/>
</dbReference>
<keyword evidence="1" id="KW-0805">Transcription regulation</keyword>
<comment type="caution">
    <text evidence="5">The sequence shown here is derived from an EMBL/GenBank/DDBJ whole genome shotgun (WGS) entry which is preliminary data.</text>
</comment>
<proteinExistence type="predicted"/>
<dbReference type="Gene3D" id="1.10.10.60">
    <property type="entry name" value="Homeodomain-like"/>
    <property type="match status" value="2"/>
</dbReference>
<dbReference type="InterPro" id="IPR052158">
    <property type="entry name" value="INH-QAR"/>
</dbReference>
<gene>
    <name evidence="5" type="ORF">KUV26_22290</name>
</gene>
<dbReference type="InterPro" id="IPR018062">
    <property type="entry name" value="HTH_AraC-typ_CS"/>
</dbReference>
<dbReference type="EMBL" id="JAHVJA010000020">
    <property type="protein sequence ID" value="MBY6142168.1"/>
    <property type="molecule type" value="Genomic_DNA"/>
</dbReference>
<dbReference type="PANTHER" id="PTHR43130:SF3">
    <property type="entry name" value="HTH-TYPE TRANSCRIPTIONAL REGULATOR RV1931C"/>
    <property type="match status" value="1"/>
</dbReference>
<name>A0ABS7NLU2_9RHOB</name>
<keyword evidence="2" id="KW-0238">DNA-binding</keyword>
<organism evidence="5 6">
    <name type="scientific">Leisingera daeponensis</name>
    <dbReference type="NCBI Taxonomy" id="405746"/>
    <lineage>
        <taxon>Bacteria</taxon>
        <taxon>Pseudomonadati</taxon>
        <taxon>Pseudomonadota</taxon>
        <taxon>Alphaproteobacteria</taxon>
        <taxon>Rhodobacterales</taxon>
        <taxon>Roseobacteraceae</taxon>
        <taxon>Leisingera</taxon>
    </lineage>
</organism>
<dbReference type="InterPro" id="IPR029062">
    <property type="entry name" value="Class_I_gatase-like"/>
</dbReference>
<dbReference type="PRINTS" id="PR00032">
    <property type="entry name" value="HTHARAC"/>
</dbReference>
<dbReference type="Gene3D" id="3.40.50.880">
    <property type="match status" value="1"/>
</dbReference>
<feature type="domain" description="HTH araC/xylS-type" evidence="4">
    <location>
        <begin position="232"/>
        <end position="330"/>
    </location>
</feature>
<sequence>MSYAYQVKVAAAQPSSAAAPKRYALLLLGSYSAFEVISVIECLRLANSMDGAARYDWQVLSEDGKPPVSSSGVALEAGGALTDLSCRDTLIVFGGEEFVAAGTLPVLNWLRRQARMGVTIGAVNSGTYTLIKAGLLQDSEVAAHWNCRNALQETFCGLDVSHSIFSLQDNHFTCAGGVAVVDLMLQMISQEQGEAVATWVADNMVCSTPRTSRHNQVLSRSARFGDRNGKVADAVRIMQNSLECPLSPSEISERIGISTRQMERLFSKFAGMTPKAFYMKLRLEHARDLLLQTELKIIEVAMASGFNSATHFSKLYKKHFGVSPRTENKIWGSR</sequence>
<evidence type="ECO:0000256" key="1">
    <source>
        <dbReference type="ARBA" id="ARBA00023015"/>
    </source>
</evidence>
<keyword evidence="3" id="KW-0804">Transcription</keyword>
<evidence type="ECO:0000313" key="5">
    <source>
        <dbReference type="EMBL" id="MBY6142168.1"/>
    </source>
</evidence>
<dbReference type="PROSITE" id="PS01124">
    <property type="entry name" value="HTH_ARAC_FAMILY_2"/>
    <property type="match status" value="1"/>
</dbReference>
<evidence type="ECO:0000313" key="6">
    <source>
        <dbReference type="Proteomes" id="UP000766629"/>
    </source>
</evidence>
<dbReference type="SUPFAM" id="SSF46689">
    <property type="entry name" value="Homeodomain-like"/>
    <property type="match status" value="2"/>
</dbReference>
<dbReference type="Proteomes" id="UP000766629">
    <property type="component" value="Unassembled WGS sequence"/>
</dbReference>
<reference evidence="5 6" key="1">
    <citation type="submission" date="2021-06" db="EMBL/GenBank/DDBJ databases">
        <title>50 bacteria genomes isolated from Dapeng, Shenzhen, China.</title>
        <authorList>
            <person name="Zheng W."/>
            <person name="Yu S."/>
            <person name="Huang Y."/>
        </authorList>
    </citation>
    <scope>NUCLEOTIDE SEQUENCE [LARGE SCALE GENOMIC DNA]</scope>
    <source>
        <strain evidence="5 6">DP1N14-2</strain>
    </source>
</reference>
<dbReference type="InterPro" id="IPR009057">
    <property type="entry name" value="Homeodomain-like_sf"/>
</dbReference>
<dbReference type="InterPro" id="IPR020449">
    <property type="entry name" value="Tscrpt_reg_AraC-type_HTH"/>
</dbReference>
<evidence type="ECO:0000256" key="3">
    <source>
        <dbReference type="ARBA" id="ARBA00023163"/>
    </source>
</evidence>
<evidence type="ECO:0000256" key="2">
    <source>
        <dbReference type="ARBA" id="ARBA00023125"/>
    </source>
</evidence>
<dbReference type="CDD" id="cd03136">
    <property type="entry name" value="GATase1_AraC_ArgR_like"/>
    <property type="match status" value="1"/>
</dbReference>
<dbReference type="InterPro" id="IPR018060">
    <property type="entry name" value="HTH_AraC"/>
</dbReference>
<dbReference type="Pfam" id="PF01965">
    <property type="entry name" value="DJ-1_PfpI"/>
    <property type="match status" value="1"/>
</dbReference>
<dbReference type="PANTHER" id="PTHR43130">
    <property type="entry name" value="ARAC-FAMILY TRANSCRIPTIONAL REGULATOR"/>
    <property type="match status" value="1"/>
</dbReference>
<dbReference type="PROSITE" id="PS00041">
    <property type="entry name" value="HTH_ARAC_FAMILY_1"/>
    <property type="match status" value="1"/>
</dbReference>
<dbReference type="Pfam" id="PF12833">
    <property type="entry name" value="HTH_18"/>
    <property type="match status" value="1"/>
</dbReference>